<protein>
    <submittedName>
        <fullName evidence="1">Uncharacterized protein</fullName>
    </submittedName>
</protein>
<dbReference type="RefSeq" id="WP_315999534.1">
    <property type="nucleotide sequence ID" value="NZ_JAWDJT010000012.1"/>
</dbReference>
<name>A0ABU3TL29_9BACT</name>
<gene>
    <name evidence="1" type="ORF">ROI90_16885</name>
</gene>
<evidence type="ECO:0000313" key="2">
    <source>
        <dbReference type="Proteomes" id="UP001250698"/>
    </source>
</evidence>
<accession>A0ABU3TL29</accession>
<organism evidence="1 2">
    <name type="scientific">Hymenobacter endophyticus</name>
    <dbReference type="NCBI Taxonomy" id="3076335"/>
    <lineage>
        <taxon>Bacteria</taxon>
        <taxon>Pseudomonadati</taxon>
        <taxon>Bacteroidota</taxon>
        <taxon>Cytophagia</taxon>
        <taxon>Cytophagales</taxon>
        <taxon>Hymenobacteraceae</taxon>
        <taxon>Hymenobacter</taxon>
    </lineage>
</organism>
<sequence>MNEKLRKALLQGELGKLTVSYQEVLGLAQGFLKKLGHGRLKAFVEEVEKENEGERGMNYQALITLRNNKAKRPAPLIVQRILRDGMGLETEYHREDDQYVYQFKDKEQAGAFDALKKLYVEQPPTEPTE</sequence>
<dbReference type="Proteomes" id="UP001250698">
    <property type="component" value="Unassembled WGS sequence"/>
</dbReference>
<keyword evidence="2" id="KW-1185">Reference proteome</keyword>
<evidence type="ECO:0000313" key="1">
    <source>
        <dbReference type="EMBL" id="MDU0372084.1"/>
    </source>
</evidence>
<proteinExistence type="predicted"/>
<dbReference type="EMBL" id="JAWDJT010000012">
    <property type="protein sequence ID" value="MDU0372084.1"/>
    <property type="molecule type" value="Genomic_DNA"/>
</dbReference>
<reference evidence="1 2" key="1">
    <citation type="submission" date="2023-10" db="EMBL/GenBank/DDBJ databases">
        <title>Hymenobacter endophyticus sp. nov., an isolate from the leaf tissues of wheat.</title>
        <authorList>
            <person name="Dai Y."/>
        </authorList>
    </citation>
    <scope>NUCLEOTIDE SEQUENCE [LARGE SCALE GENOMIC DNA]</scope>
    <source>
        <strain evidence="1 2">ZK17L-C2</strain>
    </source>
</reference>
<comment type="caution">
    <text evidence="1">The sequence shown here is derived from an EMBL/GenBank/DDBJ whole genome shotgun (WGS) entry which is preliminary data.</text>
</comment>